<reference evidence="5" key="1">
    <citation type="submission" date="2016-03" db="EMBL/GenBank/DDBJ databases">
        <authorList>
            <person name="Guldener U."/>
        </authorList>
    </citation>
    <scope>NUCLEOTIDE SEQUENCE [LARGE SCALE GENOMIC DNA]</scope>
    <source>
        <strain evidence="5">04CH-RAC-A.6.1</strain>
    </source>
</reference>
<evidence type="ECO:0000256" key="2">
    <source>
        <dbReference type="SAM" id="Phobius"/>
    </source>
</evidence>
<keyword evidence="5" id="KW-1185">Reference proteome</keyword>
<feature type="signal peptide" evidence="3">
    <location>
        <begin position="1"/>
        <end position="28"/>
    </location>
</feature>
<evidence type="ECO:0008006" key="6">
    <source>
        <dbReference type="Google" id="ProtNLM"/>
    </source>
</evidence>
<feature type="region of interest" description="Disordered" evidence="1">
    <location>
        <begin position="149"/>
        <end position="195"/>
    </location>
</feature>
<evidence type="ECO:0000313" key="5">
    <source>
        <dbReference type="Proteomes" id="UP000178912"/>
    </source>
</evidence>
<keyword evidence="3" id="KW-0732">Signal</keyword>
<keyword evidence="2" id="KW-0812">Transmembrane</keyword>
<evidence type="ECO:0000313" key="4">
    <source>
        <dbReference type="EMBL" id="CZS93672.1"/>
    </source>
</evidence>
<protein>
    <recommendedName>
        <fullName evidence="6">Extracellular membrane protein CFEM domain-containing protein</fullName>
    </recommendedName>
</protein>
<organism evidence="4 5">
    <name type="scientific">Rhynchosporium agropyri</name>
    <dbReference type="NCBI Taxonomy" id="914238"/>
    <lineage>
        <taxon>Eukaryota</taxon>
        <taxon>Fungi</taxon>
        <taxon>Dikarya</taxon>
        <taxon>Ascomycota</taxon>
        <taxon>Pezizomycotina</taxon>
        <taxon>Leotiomycetes</taxon>
        <taxon>Helotiales</taxon>
        <taxon>Ploettnerulaceae</taxon>
        <taxon>Rhynchosporium</taxon>
    </lineage>
</organism>
<accession>A0A1E1K6M7</accession>
<gene>
    <name evidence="4" type="ORF">RAG0_03847</name>
</gene>
<dbReference type="EMBL" id="FJUX01000016">
    <property type="protein sequence ID" value="CZS93672.1"/>
    <property type="molecule type" value="Genomic_DNA"/>
</dbReference>
<feature type="chain" id="PRO_5009445629" description="Extracellular membrane protein CFEM domain-containing protein" evidence="3">
    <location>
        <begin position="29"/>
        <end position="249"/>
    </location>
</feature>
<name>A0A1E1K6M7_9HELO</name>
<keyword evidence="2" id="KW-0472">Membrane</keyword>
<sequence>MEPYKLPSTTSYLSLLVLSLFFAYPGHCATTASGPTAAISIKSAPPFATLRPCAATCLVYQGCFACGVNNGYFDLAIELSCGCNPQNFCFCDSKAGTSASSFISSCVSKGCGADFPGEVADAMDIYNGYCATANVAAAVQTSTSGVTASASATSTPKIPISNPNATTDARSKDSVPTTGARTTVETSVPGGATAASEKKGLAQSDVIALAVGLGVGVPSLLLAVATFCMQRKKRERQHRASPEVHYVNM</sequence>
<dbReference type="OrthoDB" id="5421290at2759"/>
<proteinExistence type="predicted"/>
<evidence type="ECO:0000256" key="3">
    <source>
        <dbReference type="SAM" id="SignalP"/>
    </source>
</evidence>
<feature type="compositionally biased region" description="Polar residues" evidence="1">
    <location>
        <begin position="161"/>
        <end position="186"/>
    </location>
</feature>
<feature type="transmembrane region" description="Helical" evidence="2">
    <location>
        <begin position="206"/>
        <end position="229"/>
    </location>
</feature>
<evidence type="ECO:0000256" key="1">
    <source>
        <dbReference type="SAM" id="MobiDB-lite"/>
    </source>
</evidence>
<keyword evidence="2" id="KW-1133">Transmembrane helix</keyword>
<dbReference type="Proteomes" id="UP000178912">
    <property type="component" value="Unassembled WGS sequence"/>
</dbReference>
<dbReference type="AlphaFoldDB" id="A0A1E1K6M7"/>